<dbReference type="WBParaSite" id="HPBE_0000598501-mRNA-1">
    <property type="protein sequence ID" value="HPBE_0000598501-mRNA-1"/>
    <property type="gene ID" value="HPBE_0000598501"/>
</dbReference>
<accession>A0A3P7YP15</accession>
<accession>A0A183FGZ4</accession>
<reference evidence="3" key="2">
    <citation type="submission" date="2019-09" db="UniProtKB">
        <authorList>
            <consortium name="WormBaseParasite"/>
        </authorList>
    </citation>
    <scope>IDENTIFICATION</scope>
</reference>
<organism evidence="2 3">
    <name type="scientific">Heligmosomoides polygyrus</name>
    <name type="common">Parasitic roundworm</name>
    <dbReference type="NCBI Taxonomy" id="6339"/>
    <lineage>
        <taxon>Eukaryota</taxon>
        <taxon>Metazoa</taxon>
        <taxon>Ecdysozoa</taxon>
        <taxon>Nematoda</taxon>
        <taxon>Chromadorea</taxon>
        <taxon>Rhabditida</taxon>
        <taxon>Rhabditina</taxon>
        <taxon>Rhabditomorpha</taxon>
        <taxon>Strongyloidea</taxon>
        <taxon>Heligmosomidae</taxon>
        <taxon>Heligmosomoides</taxon>
    </lineage>
</organism>
<name>A0A183FGZ4_HELPZ</name>
<reference evidence="1 2" key="1">
    <citation type="submission" date="2018-11" db="EMBL/GenBank/DDBJ databases">
        <authorList>
            <consortium name="Pathogen Informatics"/>
        </authorList>
    </citation>
    <scope>NUCLEOTIDE SEQUENCE [LARGE SCALE GENOMIC DNA]</scope>
</reference>
<proteinExistence type="predicted"/>
<dbReference type="OrthoDB" id="5867472at2759"/>
<keyword evidence="2" id="KW-1185">Reference proteome</keyword>
<dbReference type="Proteomes" id="UP000050761">
    <property type="component" value="Unassembled WGS sequence"/>
</dbReference>
<evidence type="ECO:0000313" key="1">
    <source>
        <dbReference type="EMBL" id="VDO66513.1"/>
    </source>
</evidence>
<gene>
    <name evidence="1" type="ORF">HPBE_LOCUS5986</name>
</gene>
<evidence type="ECO:0000313" key="2">
    <source>
        <dbReference type="Proteomes" id="UP000050761"/>
    </source>
</evidence>
<protein>
    <submittedName>
        <fullName evidence="3">Transposase</fullName>
    </submittedName>
</protein>
<dbReference type="AlphaFoldDB" id="A0A183FGZ4"/>
<sequence length="104" mass="11454">MDTPRSRDTKSVISVVQGFTKKSDQRVGGRPGVLLTSRGMMALVQRVSAKHITWPVYLIFDNLALATASLIFERRRSSELRRPALTCVSPVTPSIVLSIPRCAS</sequence>
<evidence type="ECO:0000313" key="3">
    <source>
        <dbReference type="WBParaSite" id="HPBE_0000598501-mRNA-1"/>
    </source>
</evidence>
<dbReference type="EMBL" id="UZAH01025575">
    <property type="protein sequence ID" value="VDO66513.1"/>
    <property type="molecule type" value="Genomic_DNA"/>
</dbReference>